<feature type="region of interest" description="Disordered" evidence="2">
    <location>
        <begin position="805"/>
        <end position="860"/>
    </location>
</feature>
<dbReference type="InterPro" id="IPR000219">
    <property type="entry name" value="DH_dom"/>
</dbReference>
<gene>
    <name evidence="4" type="ORF">SLS55_005538</name>
</gene>
<dbReference type="Pfam" id="PF25351">
    <property type="entry name" value="PH_BUD3_C"/>
    <property type="match status" value="1"/>
</dbReference>
<feature type="compositionally biased region" description="Polar residues" evidence="2">
    <location>
        <begin position="1444"/>
        <end position="1465"/>
    </location>
</feature>
<dbReference type="Proteomes" id="UP001430584">
    <property type="component" value="Unassembled WGS sequence"/>
</dbReference>
<reference evidence="4 5" key="1">
    <citation type="submission" date="2024-02" db="EMBL/GenBank/DDBJ databases">
        <title>De novo assembly and annotation of 12 fungi associated with fruit tree decline syndrome in Ontario, Canada.</title>
        <authorList>
            <person name="Sulman M."/>
            <person name="Ellouze W."/>
            <person name="Ilyukhin E."/>
        </authorList>
    </citation>
    <scope>NUCLEOTIDE SEQUENCE [LARGE SCALE GENOMIC DNA]</scope>
    <source>
        <strain evidence="4 5">FDS-637</strain>
    </source>
</reference>
<dbReference type="PANTHER" id="PTHR22834:SF21">
    <property type="entry name" value="GUANYL NUCLEOTIDE EXCHANGE FACTOR, PUTATIVE (AFU_ORTHOLOGUE AFUA_5G11890)-RELATED"/>
    <property type="match status" value="1"/>
</dbReference>
<feature type="compositionally biased region" description="Polar residues" evidence="2">
    <location>
        <begin position="1123"/>
        <end position="1132"/>
    </location>
</feature>
<evidence type="ECO:0000313" key="5">
    <source>
        <dbReference type="Proteomes" id="UP001430584"/>
    </source>
</evidence>
<keyword evidence="5" id="KW-1185">Reference proteome</keyword>
<feature type="compositionally biased region" description="Low complexity" evidence="2">
    <location>
        <begin position="1258"/>
        <end position="1269"/>
    </location>
</feature>
<dbReference type="InterPro" id="IPR035899">
    <property type="entry name" value="DBL_dom_sf"/>
</dbReference>
<feature type="region of interest" description="Disordered" evidence="2">
    <location>
        <begin position="1052"/>
        <end position="1082"/>
    </location>
</feature>
<dbReference type="InterPro" id="IPR057454">
    <property type="entry name" value="Bud3_C"/>
</dbReference>
<dbReference type="GeneID" id="92009623"/>
<protein>
    <recommendedName>
        <fullName evidence="3">DH domain-containing protein</fullName>
    </recommendedName>
</protein>
<keyword evidence="1" id="KW-0175">Coiled coil</keyword>
<dbReference type="PROSITE" id="PS50010">
    <property type="entry name" value="DH_2"/>
    <property type="match status" value="1"/>
</dbReference>
<proteinExistence type="predicted"/>
<comment type="caution">
    <text evidence="4">The sequence shown here is derived from an EMBL/GenBank/DDBJ whole genome shotgun (WGS) entry which is preliminary data.</text>
</comment>
<dbReference type="EMBL" id="JAJVCZ030000005">
    <property type="protein sequence ID" value="KAL0259798.1"/>
    <property type="molecule type" value="Genomic_DNA"/>
</dbReference>
<feature type="region of interest" description="Disordered" evidence="2">
    <location>
        <begin position="1373"/>
        <end position="1392"/>
    </location>
</feature>
<dbReference type="InterPro" id="IPR032634">
    <property type="entry name" value="Gef2/Nod1_dom"/>
</dbReference>
<dbReference type="PANTHER" id="PTHR22834">
    <property type="entry name" value="NUCLEAR FUSION PROTEIN FUS2"/>
    <property type="match status" value="1"/>
</dbReference>
<feature type="compositionally biased region" description="Low complexity" evidence="2">
    <location>
        <begin position="1053"/>
        <end position="1064"/>
    </location>
</feature>
<evidence type="ECO:0000313" key="4">
    <source>
        <dbReference type="EMBL" id="KAL0259798.1"/>
    </source>
</evidence>
<feature type="compositionally biased region" description="Polar residues" evidence="2">
    <location>
        <begin position="1065"/>
        <end position="1082"/>
    </location>
</feature>
<feature type="coiled-coil region" evidence="1">
    <location>
        <begin position="1574"/>
        <end position="1601"/>
    </location>
</feature>
<dbReference type="Pfam" id="PF17114">
    <property type="entry name" value="Nod1"/>
    <property type="match status" value="1"/>
</dbReference>
<evidence type="ECO:0000256" key="2">
    <source>
        <dbReference type="SAM" id="MobiDB-lite"/>
    </source>
</evidence>
<organism evidence="4 5">
    <name type="scientific">Diplodia seriata</name>
    <dbReference type="NCBI Taxonomy" id="420778"/>
    <lineage>
        <taxon>Eukaryota</taxon>
        <taxon>Fungi</taxon>
        <taxon>Dikarya</taxon>
        <taxon>Ascomycota</taxon>
        <taxon>Pezizomycotina</taxon>
        <taxon>Dothideomycetes</taxon>
        <taxon>Dothideomycetes incertae sedis</taxon>
        <taxon>Botryosphaeriales</taxon>
        <taxon>Botryosphaeriaceae</taxon>
        <taxon>Diplodia</taxon>
    </lineage>
</organism>
<dbReference type="RefSeq" id="XP_066632827.1">
    <property type="nucleotide sequence ID" value="XM_066776985.1"/>
</dbReference>
<sequence length="1612" mass="177559">MVLISPPPPALSPDLLEPFYTTDELLSNAPFLVFYGATSTQTVNSTAGRVQVHIFSPAGLLSYPRLTISPSSPLYAAVDCLAREDQGDEVCRALAFSLFKYFNELSPIAKSTWQSRTNSLGRPGSAPPLFSEAHAALLAGRMARVDNAAEVVQDVRQALAEQGVSWLDVDVVLPPGSVKELDSSLRESLLPEETAEEVLLDARYGEYAPLVKAFGEPSFLPTTRLRRAPSKPTGLSRSAQFTRQQKENLRRELCEFIDTEENYVGKVYDLLHSVAEDFRQKARSKSPNSSSPSEEALEGLFPPSLDEILNVNTSFLDDIRKIIDGTENDAIQDIEATAGEPLESGKPEDLNADVTGTFAFAKCLVEWFPKFSDCYTEYIQAHAEFGQYLRIFLRETGSSFSKRVQETGEQRLMSMLIEPVQRLPRYSLYIDNLVKQLPVRHPALKPLLKARDIIAEICSRDSPSGQLSKVIERLQHLIPSWPSAFHPEGRLITAMDVVELAPPYRKDVKARGASPAILLLFADELVLLIKSGHKTMSARGLLAEIDNPSVPLDETPQIATQLIFLQHMKLDNIWFNEVDDGSMIQLFHSDGSSQPPTTLHSLNASSLCMFYLTGSYEMKAARWLEETVKARVECRFSETERESHKWDVRCLTGDMNLFSAIFEEGDGTIPEGRRDPARIRVVIDPQKGARTLNAGEEGVELIASVTAATEGLYWLQIEGMNRYASRDKVTATELLPVLSKRVGNYLQLRNRIQNPAMTPVFLLRNQQILQSLKIRTEDAAAQDGIILERVGSSSRRSPTKVLSKVFVNHKEGTPRRLQRPPPVLGDIPRFAPNGSGQNSPYKSSSRPSSRDDLLSSKTGSRTSLDIEEHVNDPLVKLEETLATYILSLHARKGNVVGRVIRNRANANELAVNELYNSLLEEPTNVELASQQPVDVLFRSFEKFLQTAWREKLGLVVPMDVLSALQSHPEDYPGDFEEFFRKQISDLMPQNQRALRASIKLLADLLEGTGNDGDRGMITAAFAEVLVPDGNSHDFISLLDRFIEDIDTLFGRPSSSGSLTPSQSSMNSRYGSKTNVSMHSNSSSLKRRFGLKGFSGLSRESSKSDIESKVSSVWRTLSKAGRNTDGQASSLSKATPLLRSHSTDQDARAASPKRPGSRDRPTVMGAFTFDEGSPSRTLATIGEARESPRRKRRSSLSDLPNLEQKDPQPWAGAPQTPRRVKPSGIPTVSPTMTTPSPPKPSAIPNPSRFGSPAPRKDGSPAPSSALPRPRTAGGSDKTKTDSPAPLNVQPKTKTDAPAPLNLQPKPKVDSPAPAPLNVHPTVRKARANTLSENVPPKTISAIPTLHRPTHSASNIPTFPLTERPSSGNRPKAVANLNPDELSKPTSGLSGLGAPIMFSPTRKLRMQSPQKLRERLQREQNAIHGAESMLQNELSKIGDEIINLPNGTISPLRPTSTRTQTEPQTPSRLRPTTPKANSSDGFSAIATLGRNNSPTTALVARLASLEARIPGVIASLQERTTSIAGDVASSLQVSEARAKRLDDLFREATAENEALYGRFNDELARILRGVKGGDGVEEMRRKMRESQEETERLRKENWRLKRENLGLRAQLKDG</sequence>
<feature type="domain" description="DH" evidence="3">
    <location>
        <begin position="248"/>
        <end position="464"/>
    </location>
</feature>
<dbReference type="SUPFAM" id="SSF48065">
    <property type="entry name" value="DBL homology domain (DH-domain)"/>
    <property type="match status" value="1"/>
</dbReference>
<dbReference type="Gene3D" id="1.20.900.10">
    <property type="entry name" value="Dbl homology (DH) domain"/>
    <property type="match status" value="1"/>
</dbReference>
<name>A0ABR3CGN6_9PEZI</name>
<evidence type="ECO:0000256" key="1">
    <source>
        <dbReference type="SAM" id="Coils"/>
    </source>
</evidence>
<feature type="region of interest" description="Disordered" evidence="2">
    <location>
        <begin position="1119"/>
        <end position="1368"/>
    </location>
</feature>
<evidence type="ECO:0000259" key="3">
    <source>
        <dbReference type="PROSITE" id="PS50010"/>
    </source>
</evidence>
<accession>A0ABR3CGN6</accession>
<dbReference type="Pfam" id="PF00621">
    <property type="entry name" value="RhoGEF"/>
    <property type="match status" value="1"/>
</dbReference>
<feature type="region of interest" description="Disordered" evidence="2">
    <location>
        <begin position="1444"/>
        <end position="1476"/>
    </location>
</feature>
<dbReference type="SMART" id="SM00325">
    <property type="entry name" value="RhoGEF"/>
    <property type="match status" value="1"/>
</dbReference>
<dbReference type="InterPro" id="IPR051492">
    <property type="entry name" value="Dynamin-Rho_GEF"/>
</dbReference>